<evidence type="ECO:0000313" key="3">
    <source>
        <dbReference type="EMBL" id="HIU57239.1"/>
    </source>
</evidence>
<comment type="caution">
    <text evidence="3">The sequence shown here is derived from an EMBL/GenBank/DDBJ whole genome shotgun (WGS) entry which is preliminary data.</text>
</comment>
<dbReference type="NCBIfam" id="TIGR01552">
    <property type="entry name" value="phd_fam"/>
    <property type="match status" value="1"/>
</dbReference>
<organism evidence="3 4">
    <name type="scientific">Candidatus Ornithomonoglobus merdipullorum</name>
    <dbReference type="NCBI Taxonomy" id="2840895"/>
    <lineage>
        <taxon>Bacteria</taxon>
        <taxon>Bacillati</taxon>
        <taxon>Bacillota</taxon>
        <taxon>Clostridia</taxon>
        <taxon>Candidatus Ornithomonoglobus</taxon>
    </lineage>
</organism>
<protein>
    <recommendedName>
        <fullName evidence="2">Antitoxin</fullName>
    </recommendedName>
</protein>
<dbReference type="AlphaFoldDB" id="A0A9D1MBP4"/>
<dbReference type="InterPro" id="IPR006442">
    <property type="entry name" value="Antitoxin_Phd/YefM"/>
</dbReference>
<accession>A0A9D1MBP4</accession>
<comment type="function">
    <text evidence="2">Antitoxin component of a type II toxin-antitoxin (TA) system.</text>
</comment>
<dbReference type="Pfam" id="PF02604">
    <property type="entry name" value="PhdYeFM_antitox"/>
    <property type="match status" value="1"/>
</dbReference>
<dbReference type="Proteomes" id="UP000824109">
    <property type="component" value="Unassembled WGS sequence"/>
</dbReference>
<dbReference type="InterPro" id="IPR036165">
    <property type="entry name" value="YefM-like_sf"/>
</dbReference>
<sequence>MLVTATDFKTNLGKYLSLVNKEDIYITKNGKYIAKLVHTDDDIVDSLIGVLKDAPADTTAESIREERLARYEIDD</sequence>
<gene>
    <name evidence="3" type="ORF">IAA61_05440</name>
</gene>
<dbReference type="SUPFAM" id="SSF143120">
    <property type="entry name" value="YefM-like"/>
    <property type="match status" value="1"/>
</dbReference>
<dbReference type="EMBL" id="DVNB01000054">
    <property type="protein sequence ID" value="HIU57239.1"/>
    <property type="molecule type" value="Genomic_DNA"/>
</dbReference>
<proteinExistence type="inferred from homology"/>
<evidence type="ECO:0000256" key="1">
    <source>
        <dbReference type="ARBA" id="ARBA00009981"/>
    </source>
</evidence>
<comment type="similarity">
    <text evidence="1 2">Belongs to the phD/YefM antitoxin family.</text>
</comment>
<evidence type="ECO:0000256" key="2">
    <source>
        <dbReference type="RuleBase" id="RU362080"/>
    </source>
</evidence>
<name>A0A9D1MBP4_9FIRM</name>
<reference evidence="3" key="1">
    <citation type="submission" date="2020-10" db="EMBL/GenBank/DDBJ databases">
        <authorList>
            <person name="Gilroy R."/>
        </authorList>
    </citation>
    <scope>NUCLEOTIDE SEQUENCE</scope>
    <source>
        <strain evidence="3">USAMLcec3-3695</strain>
    </source>
</reference>
<reference evidence="3" key="2">
    <citation type="journal article" date="2021" name="PeerJ">
        <title>Extensive microbial diversity within the chicken gut microbiome revealed by metagenomics and culture.</title>
        <authorList>
            <person name="Gilroy R."/>
            <person name="Ravi A."/>
            <person name="Getino M."/>
            <person name="Pursley I."/>
            <person name="Horton D.L."/>
            <person name="Alikhan N.F."/>
            <person name="Baker D."/>
            <person name="Gharbi K."/>
            <person name="Hall N."/>
            <person name="Watson M."/>
            <person name="Adriaenssens E.M."/>
            <person name="Foster-Nyarko E."/>
            <person name="Jarju S."/>
            <person name="Secka A."/>
            <person name="Antonio M."/>
            <person name="Oren A."/>
            <person name="Chaudhuri R.R."/>
            <person name="La Ragione R."/>
            <person name="Hildebrand F."/>
            <person name="Pallen M.J."/>
        </authorList>
    </citation>
    <scope>NUCLEOTIDE SEQUENCE</scope>
    <source>
        <strain evidence="3">USAMLcec3-3695</strain>
    </source>
</reference>
<dbReference type="Gene3D" id="3.40.1620.10">
    <property type="entry name" value="YefM-like domain"/>
    <property type="match status" value="1"/>
</dbReference>
<evidence type="ECO:0000313" key="4">
    <source>
        <dbReference type="Proteomes" id="UP000824109"/>
    </source>
</evidence>